<dbReference type="Pfam" id="PF11199">
    <property type="entry name" value="DUF2891"/>
    <property type="match status" value="1"/>
</dbReference>
<organism evidence="1 2">
    <name type="scientific">Galbibacter orientalis DSM 19592</name>
    <dbReference type="NCBI Taxonomy" id="926559"/>
    <lineage>
        <taxon>Bacteria</taxon>
        <taxon>Pseudomonadati</taxon>
        <taxon>Bacteroidota</taxon>
        <taxon>Flavobacteriia</taxon>
        <taxon>Flavobacteriales</taxon>
        <taxon>Flavobacteriaceae</taxon>
        <taxon>Galbibacter</taxon>
    </lineage>
</organism>
<dbReference type="STRING" id="926559.JoomaDRAFT_1141"/>
<dbReference type="EMBL" id="JH651379">
    <property type="protein sequence ID" value="EIJ38160.1"/>
    <property type="molecule type" value="Genomic_DNA"/>
</dbReference>
<evidence type="ECO:0000313" key="1">
    <source>
        <dbReference type="EMBL" id="EIJ38160.1"/>
    </source>
</evidence>
<proteinExistence type="predicted"/>
<dbReference type="AlphaFoldDB" id="I3C3G7"/>
<evidence type="ECO:0008006" key="3">
    <source>
        <dbReference type="Google" id="ProtNLM"/>
    </source>
</evidence>
<accession>I3C3G7</accession>
<gene>
    <name evidence="1" type="ORF">JoomaDRAFT_1141</name>
</gene>
<dbReference type="RefSeq" id="WP_008611292.1">
    <property type="nucleotide sequence ID" value="NZ_JH651379.1"/>
</dbReference>
<dbReference type="Proteomes" id="UP000004690">
    <property type="component" value="Unassembled WGS sequence"/>
</dbReference>
<dbReference type="OrthoDB" id="9779797at2"/>
<dbReference type="HOGENOM" id="CLU_042917_0_0_10"/>
<keyword evidence="2" id="KW-1185">Reference proteome</keyword>
<sequence>MTKTKLLFIFIITLLFNACKGDKTKKETVQNTAPIPVLNLEEANRLASLPLECMQIEFPNKLNQTLQDSSQLAAPKKLHPAFYGCFDWHSSVHGHWSLVSLLKQFPSLNHSEIIRKKLKENISKENIEAELAYFKMKGNTSFERTYGWAWILKLAEELHTWDDPLGKELEKNLAPLTNYIATSYIEFLPKLNYPIRVGEHTNTAFGLSLAWDYASTLQNNELQTSITETVNRFYKSDTNCPLSWEPSGFDFLSPCLEEANLVRKVYAKEDFKVWLNNFLPQLTHSDFELAPGKVGDREDGKLVHLDGLNFSRAWCLYGIAQTLPEYNHLKNIANQHINYSLPNIVDNNYSGTHWLGTFALYSLNHVPK</sequence>
<name>I3C3G7_9FLAO</name>
<dbReference type="eggNOG" id="ENOG502Z7RS">
    <property type="taxonomic scope" value="Bacteria"/>
</dbReference>
<reference evidence="1 2" key="1">
    <citation type="submission" date="2012-02" db="EMBL/GenBank/DDBJ databases">
        <title>Improved High-Quality Draft genome of Joostella marina DSM 19592.</title>
        <authorList>
            <consortium name="US DOE Joint Genome Institute (JGI-PGF)"/>
            <person name="Lucas S."/>
            <person name="Copeland A."/>
            <person name="Lapidus A."/>
            <person name="Bruce D."/>
            <person name="Goodwin L."/>
            <person name="Pitluck S."/>
            <person name="Peters L."/>
            <person name="Chertkov O."/>
            <person name="Ovchinnikova G."/>
            <person name="Kyrpides N."/>
            <person name="Mavromatis K."/>
            <person name="Detter J.C."/>
            <person name="Han C."/>
            <person name="Land M."/>
            <person name="Hauser L."/>
            <person name="Markowitz V."/>
            <person name="Cheng J.-F."/>
            <person name="Hugenholtz P."/>
            <person name="Woyke T."/>
            <person name="Wu D."/>
            <person name="Tindall B."/>
            <person name="Brambilla E."/>
            <person name="Klenk H.-P."/>
            <person name="Eisen J.A."/>
        </authorList>
    </citation>
    <scope>NUCLEOTIDE SEQUENCE [LARGE SCALE GENOMIC DNA]</scope>
    <source>
        <strain evidence="1 2">DSM 19592</strain>
    </source>
</reference>
<dbReference type="InterPro" id="IPR021365">
    <property type="entry name" value="DUF2891"/>
</dbReference>
<protein>
    <recommendedName>
        <fullName evidence="3">DUF2891 domain-containing protein</fullName>
    </recommendedName>
</protein>
<evidence type="ECO:0000313" key="2">
    <source>
        <dbReference type="Proteomes" id="UP000004690"/>
    </source>
</evidence>